<gene>
    <name evidence="2" type="ORF">FHX73_113500</name>
</gene>
<evidence type="ECO:0000313" key="3">
    <source>
        <dbReference type="Proteomes" id="UP000317940"/>
    </source>
</evidence>
<dbReference type="EMBL" id="VIWT01000001">
    <property type="protein sequence ID" value="TWF99653.1"/>
    <property type="molecule type" value="Genomic_DNA"/>
</dbReference>
<evidence type="ECO:0000313" key="2">
    <source>
        <dbReference type="EMBL" id="TWF99653.1"/>
    </source>
</evidence>
<dbReference type="RefSeq" id="WP_145905875.1">
    <property type="nucleotide sequence ID" value="NZ_BAAAMZ010000006.1"/>
</dbReference>
<feature type="transmembrane region" description="Helical" evidence="1">
    <location>
        <begin position="42"/>
        <end position="62"/>
    </location>
</feature>
<evidence type="ECO:0000256" key="1">
    <source>
        <dbReference type="SAM" id="Phobius"/>
    </source>
</evidence>
<dbReference type="Proteomes" id="UP000317940">
    <property type="component" value="Unassembled WGS sequence"/>
</dbReference>
<organism evidence="2 3">
    <name type="scientific">Kitasatospora viridis</name>
    <dbReference type="NCBI Taxonomy" id="281105"/>
    <lineage>
        <taxon>Bacteria</taxon>
        <taxon>Bacillati</taxon>
        <taxon>Actinomycetota</taxon>
        <taxon>Actinomycetes</taxon>
        <taxon>Kitasatosporales</taxon>
        <taxon>Streptomycetaceae</taxon>
        <taxon>Kitasatospora</taxon>
    </lineage>
</organism>
<keyword evidence="1" id="KW-1133">Transmembrane helix</keyword>
<proteinExistence type="predicted"/>
<sequence>MKWHDAKGNKWTLRQRRLAWFRRVNPGPAVDMLPDGLGDDPISLLIGLPALIAITVMSALWLVEFALRLALAPFAAVLRLVGVLPYRIELFCKGQQVEMWLPRGRGARRRLINEVRR</sequence>
<keyword evidence="1" id="KW-0472">Membrane</keyword>
<name>A0A561UJV9_9ACTN</name>
<reference evidence="2 3" key="1">
    <citation type="submission" date="2019-06" db="EMBL/GenBank/DDBJ databases">
        <title>Sequencing the genomes of 1000 actinobacteria strains.</title>
        <authorList>
            <person name="Klenk H.-P."/>
        </authorList>
    </citation>
    <scope>NUCLEOTIDE SEQUENCE [LARGE SCALE GENOMIC DNA]</scope>
    <source>
        <strain evidence="2 3">DSM 44826</strain>
    </source>
</reference>
<keyword evidence="1" id="KW-0812">Transmembrane</keyword>
<dbReference type="AlphaFoldDB" id="A0A561UJV9"/>
<protein>
    <submittedName>
        <fullName evidence="2">Uncharacterized protein</fullName>
    </submittedName>
</protein>
<comment type="caution">
    <text evidence="2">The sequence shown here is derived from an EMBL/GenBank/DDBJ whole genome shotgun (WGS) entry which is preliminary data.</text>
</comment>
<accession>A0A561UJV9</accession>
<dbReference type="OrthoDB" id="3874140at2"/>
<keyword evidence="3" id="KW-1185">Reference proteome</keyword>